<name>A0ABT2X3T4_9RHOB</name>
<dbReference type="InterPro" id="IPR004837">
    <property type="entry name" value="NaCa_Exmemb"/>
</dbReference>
<proteinExistence type="predicted"/>
<feature type="transmembrane region" description="Helical" evidence="5">
    <location>
        <begin position="235"/>
        <end position="258"/>
    </location>
</feature>
<keyword evidence="4 5" id="KW-0472">Membrane</keyword>
<dbReference type="EMBL" id="JAOVQO010000009">
    <property type="protein sequence ID" value="MCU9848610.1"/>
    <property type="molecule type" value="Genomic_DNA"/>
</dbReference>
<dbReference type="Proteomes" id="UP001209535">
    <property type="component" value="Unassembled WGS sequence"/>
</dbReference>
<dbReference type="Gene3D" id="1.20.1420.30">
    <property type="entry name" value="NCX, central ion-binding region"/>
    <property type="match status" value="2"/>
</dbReference>
<sequence>MGRYANSPDSNDRGVAQLTEIWLPLTAGLVMLIFGGELLVRGAVRVAERLGVSPLVIGLTLVGFGTSTPELVTSVQAALIGSPGIAFGNIVGSNIANILLIVGLSSILFPIAVAASALRRDAVVMLGVAVAFAGLGFVVPMGRAIGVVFVVGLVAYIYLAFRQEKAAAGHGAVFAKEAALEGVDPGLKPGVPAANGIVGPLLIALAGLVLVVGGGKFLVDGAVTLAQSFGIPETVIGLTIVAVGTSMPELVTSVVAAVKRQSDVAFGNIVGSNIYNILGIGGATALISPSAVPAEIVLFDNLLMVGATLLLVVFAATGLRIARWEGGVLLAAYVAYVLMIWP</sequence>
<evidence type="ECO:0000313" key="8">
    <source>
        <dbReference type="Proteomes" id="UP001209535"/>
    </source>
</evidence>
<comment type="subcellular location">
    <subcellularLocation>
        <location evidence="1">Membrane</location>
        <topology evidence="1">Multi-pass membrane protein</topology>
    </subcellularLocation>
</comment>
<evidence type="ECO:0000313" key="7">
    <source>
        <dbReference type="EMBL" id="MCU9848610.1"/>
    </source>
</evidence>
<feature type="transmembrane region" description="Helical" evidence="5">
    <location>
        <begin position="95"/>
        <end position="115"/>
    </location>
</feature>
<keyword evidence="3 5" id="KW-1133">Transmembrane helix</keyword>
<evidence type="ECO:0000259" key="6">
    <source>
        <dbReference type="Pfam" id="PF01699"/>
    </source>
</evidence>
<dbReference type="Gene3D" id="6.10.280.80">
    <property type="entry name" value="NCX, peripheral helical region"/>
    <property type="match status" value="1"/>
</dbReference>
<feature type="transmembrane region" description="Helical" evidence="5">
    <location>
        <begin position="144"/>
        <end position="161"/>
    </location>
</feature>
<feature type="transmembrane region" description="Helical" evidence="5">
    <location>
        <begin position="122"/>
        <end position="138"/>
    </location>
</feature>
<dbReference type="PANTHER" id="PTHR10846:SF8">
    <property type="entry name" value="INNER MEMBRANE PROTEIN YRBG"/>
    <property type="match status" value="1"/>
</dbReference>
<accession>A0ABT2X3T4</accession>
<gene>
    <name evidence="7" type="ORF">OEZ60_11365</name>
</gene>
<evidence type="ECO:0000256" key="3">
    <source>
        <dbReference type="ARBA" id="ARBA00022989"/>
    </source>
</evidence>
<dbReference type="Pfam" id="PF01699">
    <property type="entry name" value="Na_Ca_ex"/>
    <property type="match status" value="2"/>
</dbReference>
<protein>
    <submittedName>
        <fullName evidence="7">Calcium/sodium antiporter</fullName>
    </submittedName>
</protein>
<evidence type="ECO:0000256" key="4">
    <source>
        <dbReference type="ARBA" id="ARBA00023136"/>
    </source>
</evidence>
<dbReference type="InterPro" id="IPR044880">
    <property type="entry name" value="NCX_ion-bd_dom_sf"/>
</dbReference>
<keyword evidence="2 5" id="KW-0812">Transmembrane</keyword>
<evidence type="ECO:0000256" key="5">
    <source>
        <dbReference type="SAM" id="Phobius"/>
    </source>
</evidence>
<feature type="transmembrane region" description="Helical" evidence="5">
    <location>
        <begin position="21"/>
        <end position="40"/>
    </location>
</feature>
<dbReference type="PANTHER" id="PTHR10846">
    <property type="entry name" value="SODIUM/POTASSIUM/CALCIUM EXCHANGER"/>
    <property type="match status" value="1"/>
</dbReference>
<feature type="transmembrane region" description="Helical" evidence="5">
    <location>
        <begin position="324"/>
        <end position="341"/>
    </location>
</feature>
<feature type="transmembrane region" description="Helical" evidence="5">
    <location>
        <begin position="52"/>
        <end position="75"/>
    </location>
</feature>
<evidence type="ECO:0000256" key="2">
    <source>
        <dbReference type="ARBA" id="ARBA00022692"/>
    </source>
</evidence>
<feature type="domain" description="Sodium/calcium exchanger membrane region" evidence="6">
    <location>
        <begin position="25"/>
        <end position="161"/>
    </location>
</feature>
<dbReference type="InterPro" id="IPR004481">
    <property type="entry name" value="K/Na/Ca-exchanger"/>
</dbReference>
<feature type="transmembrane region" description="Helical" evidence="5">
    <location>
        <begin position="270"/>
        <end position="292"/>
    </location>
</feature>
<reference evidence="7 8" key="1">
    <citation type="submission" date="2022-10" db="EMBL/GenBank/DDBJ databases">
        <title>Defluviimonas sp. nov., isolated from ocean surface sediments.</title>
        <authorList>
            <person name="He W."/>
            <person name="Wang L."/>
            <person name="Zhang D.-F."/>
        </authorList>
    </citation>
    <scope>NUCLEOTIDE SEQUENCE [LARGE SCALE GENOMIC DNA]</scope>
    <source>
        <strain evidence="7 8">WL0024</strain>
    </source>
</reference>
<feature type="transmembrane region" description="Helical" evidence="5">
    <location>
        <begin position="298"/>
        <end position="317"/>
    </location>
</feature>
<feature type="transmembrane region" description="Helical" evidence="5">
    <location>
        <begin position="197"/>
        <end position="215"/>
    </location>
</feature>
<evidence type="ECO:0000256" key="1">
    <source>
        <dbReference type="ARBA" id="ARBA00004141"/>
    </source>
</evidence>
<keyword evidence="8" id="KW-1185">Reference proteome</keyword>
<dbReference type="NCBIfam" id="TIGR00367">
    <property type="entry name" value="calcium/sodium antiporter"/>
    <property type="match status" value="1"/>
</dbReference>
<organism evidence="7 8">
    <name type="scientific">Albidovulum salinarum</name>
    <dbReference type="NCBI Taxonomy" id="2984153"/>
    <lineage>
        <taxon>Bacteria</taxon>
        <taxon>Pseudomonadati</taxon>
        <taxon>Pseudomonadota</taxon>
        <taxon>Alphaproteobacteria</taxon>
        <taxon>Rhodobacterales</taxon>
        <taxon>Paracoccaceae</taxon>
        <taxon>Albidovulum</taxon>
    </lineage>
</organism>
<feature type="domain" description="Sodium/calcium exchanger membrane region" evidence="6">
    <location>
        <begin position="201"/>
        <end position="340"/>
    </location>
</feature>
<comment type="caution">
    <text evidence="7">The sequence shown here is derived from an EMBL/GenBank/DDBJ whole genome shotgun (WGS) entry which is preliminary data.</text>
</comment>